<proteinExistence type="predicted"/>
<sequence>MESILVAFLRQLGVQDELRISLDSEFSFFLFFYGSRPTKNTTAWSEVFKYNIEPESVDQQTECFSTL</sequence>
<evidence type="ECO:0000313" key="1">
    <source>
        <dbReference type="EMBL" id="KAJ9491795.1"/>
    </source>
</evidence>
<dbReference type="AlphaFoldDB" id="A0AAI9TRS5"/>
<protein>
    <submittedName>
        <fullName evidence="1">Uncharacterized protein</fullName>
    </submittedName>
</protein>
<gene>
    <name evidence="1" type="ORF">VN97_g1446</name>
</gene>
<reference evidence="1" key="2">
    <citation type="journal article" date="2016" name="Fungal Biol.">
        <title>Ochratoxin A production by Penicillium thymicola.</title>
        <authorList>
            <person name="Nguyen H.D.T."/>
            <person name="McMullin D.R."/>
            <person name="Ponomareva E."/>
            <person name="Riley R."/>
            <person name="Pomraning K.R."/>
            <person name="Baker S.E."/>
            <person name="Seifert K.A."/>
        </authorList>
    </citation>
    <scope>NUCLEOTIDE SEQUENCE</scope>
    <source>
        <strain evidence="1">DAOM 180753</strain>
    </source>
</reference>
<comment type="caution">
    <text evidence="1">The sequence shown here is derived from an EMBL/GenBank/DDBJ whole genome shotgun (WGS) entry which is preliminary data.</text>
</comment>
<keyword evidence="2" id="KW-1185">Reference proteome</keyword>
<name>A0AAI9TRS5_PENTH</name>
<evidence type="ECO:0000313" key="2">
    <source>
        <dbReference type="Proteomes" id="UP001227192"/>
    </source>
</evidence>
<dbReference type="Proteomes" id="UP001227192">
    <property type="component" value="Unassembled WGS sequence"/>
</dbReference>
<accession>A0AAI9TRS5</accession>
<dbReference type="EMBL" id="LACB01000024">
    <property type="protein sequence ID" value="KAJ9491795.1"/>
    <property type="molecule type" value="Genomic_DNA"/>
</dbReference>
<organism evidence="1 2">
    <name type="scientific">Penicillium thymicola</name>
    <dbReference type="NCBI Taxonomy" id="293382"/>
    <lineage>
        <taxon>Eukaryota</taxon>
        <taxon>Fungi</taxon>
        <taxon>Dikarya</taxon>
        <taxon>Ascomycota</taxon>
        <taxon>Pezizomycotina</taxon>
        <taxon>Eurotiomycetes</taxon>
        <taxon>Eurotiomycetidae</taxon>
        <taxon>Eurotiales</taxon>
        <taxon>Aspergillaceae</taxon>
        <taxon>Penicillium</taxon>
    </lineage>
</organism>
<reference evidence="1" key="1">
    <citation type="submission" date="2015-06" db="EMBL/GenBank/DDBJ databases">
        <authorList>
            <person name="Nguyen H."/>
        </authorList>
    </citation>
    <scope>NUCLEOTIDE SEQUENCE</scope>
    <source>
        <strain evidence="1">DAOM 180753</strain>
    </source>
</reference>